<dbReference type="PANTHER" id="PTHR31589">
    <property type="entry name" value="PROTEIN, PUTATIVE (DUF239)-RELATED-RELATED"/>
    <property type="match status" value="1"/>
</dbReference>
<sequence>MALIMNLVLLLFSLALVRSDQSTVPLRSFKIGENITYDCIDIYKQSGLNHPLLKNHTIQVGQIGNNKTHEKKRKCPHGTVPVLRNTKEFIINAQLSAKKYFHLLTADSPGTHIAGVRSFNGPYHGVAAWFNGFNLNIEQDQASYSQIYIGSGLNNEVNFISTGLMGKDGLGCYNTACPRFVQVSQVVPIVEPHDLKPGELFYAHPSIHQISSLFVWYSHVLVAKDKNTGNWWITQLQTDADIDVPNVDIGYWPKELFNLFSNGVNMAGVRGVVQASHSGSSPPMGNGKFPGKDEADSAKGRRDSSIITNVEVFKFNYKPSKIDSIEYLVDSKNCYWLRIGVVKIFHKSELGFFFNYGGPGGNSCGV</sequence>
<evidence type="ECO:0000259" key="3">
    <source>
        <dbReference type="Pfam" id="PF03080"/>
    </source>
</evidence>
<dbReference type="InterPro" id="IPR004314">
    <property type="entry name" value="Neprosin"/>
</dbReference>
<reference evidence="5 6" key="1">
    <citation type="submission" date="2022-03" db="EMBL/GenBank/DDBJ databases">
        <authorList>
            <person name="Nunn A."/>
            <person name="Chopra R."/>
            <person name="Nunn A."/>
            <person name="Contreras Garrido A."/>
        </authorList>
    </citation>
    <scope>NUCLEOTIDE SEQUENCE [LARGE SCALE GENOMIC DNA]</scope>
</reference>
<feature type="compositionally biased region" description="Basic and acidic residues" evidence="1">
    <location>
        <begin position="290"/>
        <end position="302"/>
    </location>
</feature>
<proteinExistence type="predicted"/>
<gene>
    <name evidence="5" type="ORF">TAV2_LOCUS21657</name>
</gene>
<name>A0AAU9SXZ8_THLAR</name>
<evidence type="ECO:0008006" key="7">
    <source>
        <dbReference type="Google" id="ProtNLM"/>
    </source>
</evidence>
<organism evidence="5 6">
    <name type="scientific">Thlaspi arvense</name>
    <name type="common">Field penny-cress</name>
    <dbReference type="NCBI Taxonomy" id="13288"/>
    <lineage>
        <taxon>Eukaryota</taxon>
        <taxon>Viridiplantae</taxon>
        <taxon>Streptophyta</taxon>
        <taxon>Embryophyta</taxon>
        <taxon>Tracheophyta</taxon>
        <taxon>Spermatophyta</taxon>
        <taxon>Magnoliopsida</taxon>
        <taxon>eudicotyledons</taxon>
        <taxon>Gunneridae</taxon>
        <taxon>Pentapetalae</taxon>
        <taxon>rosids</taxon>
        <taxon>malvids</taxon>
        <taxon>Brassicales</taxon>
        <taxon>Brassicaceae</taxon>
        <taxon>Thlaspideae</taxon>
        <taxon>Thlaspi</taxon>
    </lineage>
</organism>
<evidence type="ECO:0000256" key="1">
    <source>
        <dbReference type="SAM" id="MobiDB-lite"/>
    </source>
</evidence>
<dbReference type="PANTHER" id="PTHR31589:SF60">
    <property type="entry name" value="NEPROSIN DOMAIN-CONTAINING PROTEIN-RELATED"/>
    <property type="match status" value="1"/>
</dbReference>
<evidence type="ECO:0000256" key="2">
    <source>
        <dbReference type="SAM" id="SignalP"/>
    </source>
</evidence>
<dbReference type="Pfam" id="PF03080">
    <property type="entry name" value="Neprosin"/>
    <property type="match status" value="1"/>
</dbReference>
<feature type="region of interest" description="Disordered" evidence="1">
    <location>
        <begin position="275"/>
        <end position="302"/>
    </location>
</feature>
<dbReference type="EMBL" id="OU466862">
    <property type="protein sequence ID" value="CAH2072210.1"/>
    <property type="molecule type" value="Genomic_DNA"/>
</dbReference>
<dbReference type="InterPro" id="IPR053168">
    <property type="entry name" value="Glutamic_endopeptidase"/>
</dbReference>
<feature type="domain" description="Neprosin activation peptide" evidence="4">
    <location>
        <begin position="36"/>
        <end position="94"/>
    </location>
</feature>
<keyword evidence="2" id="KW-0732">Signal</keyword>
<accession>A0AAU9SXZ8</accession>
<dbReference type="Pfam" id="PF14365">
    <property type="entry name" value="Neprosin_AP"/>
    <property type="match status" value="1"/>
</dbReference>
<evidence type="ECO:0000259" key="4">
    <source>
        <dbReference type="Pfam" id="PF14365"/>
    </source>
</evidence>
<dbReference type="Proteomes" id="UP000836841">
    <property type="component" value="Chromosome 6"/>
</dbReference>
<evidence type="ECO:0000313" key="6">
    <source>
        <dbReference type="Proteomes" id="UP000836841"/>
    </source>
</evidence>
<feature type="domain" description="Neprosin PEP catalytic" evidence="3">
    <location>
        <begin position="171"/>
        <end position="359"/>
    </location>
</feature>
<dbReference type="InterPro" id="IPR025521">
    <property type="entry name" value="Neprosin_propep"/>
</dbReference>
<dbReference type="AlphaFoldDB" id="A0AAU9SXZ8"/>
<keyword evidence="6" id="KW-1185">Reference proteome</keyword>
<feature type="chain" id="PRO_5043964640" description="Neprosin domain-containing protein" evidence="2">
    <location>
        <begin position="20"/>
        <end position="366"/>
    </location>
</feature>
<evidence type="ECO:0000313" key="5">
    <source>
        <dbReference type="EMBL" id="CAH2072210.1"/>
    </source>
</evidence>
<protein>
    <recommendedName>
        <fullName evidence="7">Neprosin domain-containing protein</fullName>
    </recommendedName>
</protein>
<feature type="signal peptide" evidence="2">
    <location>
        <begin position="1"/>
        <end position="19"/>
    </location>
</feature>
<feature type="non-terminal residue" evidence="5">
    <location>
        <position position="1"/>
    </location>
</feature>